<organism evidence="2 3">
    <name type="scientific">Favolaschia claudopus</name>
    <dbReference type="NCBI Taxonomy" id="2862362"/>
    <lineage>
        <taxon>Eukaryota</taxon>
        <taxon>Fungi</taxon>
        <taxon>Dikarya</taxon>
        <taxon>Basidiomycota</taxon>
        <taxon>Agaricomycotina</taxon>
        <taxon>Agaricomycetes</taxon>
        <taxon>Agaricomycetidae</taxon>
        <taxon>Agaricales</taxon>
        <taxon>Marasmiineae</taxon>
        <taxon>Mycenaceae</taxon>
        <taxon>Favolaschia</taxon>
    </lineage>
</organism>
<evidence type="ECO:0000313" key="2">
    <source>
        <dbReference type="EMBL" id="KAK7001865.1"/>
    </source>
</evidence>
<feature type="signal peptide" evidence="1">
    <location>
        <begin position="1"/>
        <end position="22"/>
    </location>
</feature>
<feature type="non-terminal residue" evidence="2">
    <location>
        <position position="106"/>
    </location>
</feature>
<dbReference type="EMBL" id="JAWWNJ010000081">
    <property type="protein sequence ID" value="KAK7001865.1"/>
    <property type="molecule type" value="Genomic_DNA"/>
</dbReference>
<keyword evidence="1" id="KW-0732">Signal</keyword>
<evidence type="ECO:0000313" key="3">
    <source>
        <dbReference type="Proteomes" id="UP001362999"/>
    </source>
</evidence>
<proteinExistence type="predicted"/>
<evidence type="ECO:0008006" key="4">
    <source>
        <dbReference type="Google" id="ProtNLM"/>
    </source>
</evidence>
<protein>
    <recommendedName>
        <fullName evidence="4">Secreted protein</fullName>
    </recommendedName>
</protein>
<dbReference type="AlphaFoldDB" id="A0AAW0A6P2"/>
<keyword evidence="3" id="KW-1185">Reference proteome</keyword>
<dbReference type="Proteomes" id="UP001362999">
    <property type="component" value="Unassembled WGS sequence"/>
</dbReference>
<comment type="caution">
    <text evidence="2">The sequence shown here is derived from an EMBL/GenBank/DDBJ whole genome shotgun (WGS) entry which is preliminary data.</text>
</comment>
<accession>A0AAW0A6P2</accession>
<evidence type="ECO:0000256" key="1">
    <source>
        <dbReference type="SAM" id="SignalP"/>
    </source>
</evidence>
<feature type="chain" id="PRO_5043889118" description="Secreted protein" evidence="1">
    <location>
        <begin position="23"/>
        <end position="106"/>
    </location>
</feature>
<reference evidence="2 3" key="1">
    <citation type="journal article" date="2024" name="J Genomics">
        <title>Draft genome sequencing and assembly of Favolaschia claudopus CIRM-BRFM 2984 isolated from oak limbs.</title>
        <authorList>
            <person name="Navarro D."/>
            <person name="Drula E."/>
            <person name="Chaduli D."/>
            <person name="Cazenave R."/>
            <person name="Ahrendt S."/>
            <person name="Wang J."/>
            <person name="Lipzen A."/>
            <person name="Daum C."/>
            <person name="Barry K."/>
            <person name="Grigoriev I.V."/>
            <person name="Favel A."/>
            <person name="Rosso M.N."/>
            <person name="Martin F."/>
        </authorList>
    </citation>
    <scope>NUCLEOTIDE SEQUENCE [LARGE SCALE GENOMIC DNA]</scope>
    <source>
        <strain evidence="2 3">CIRM-BRFM 2984</strain>
    </source>
</reference>
<gene>
    <name evidence="2" type="ORF">R3P38DRAFT_3045151</name>
</gene>
<name>A0AAW0A6P2_9AGAR</name>
<sequence length="106" mass="11692">MASISLCTLFSLLSLFLSFLLAEIPTQVSKASLFNSVNIFLDAYVERPTPTDPINACILFLLIFRRRKTHGDRNCGSSEYLVDDARNLSPALVTIPGTALARISEQ</sequence>